<sequence length="424" mass="47947">MAIDISTFNPFDPSTQQCPFPHYAQMREEAPVHPVPDLGVHMITKHDLVMQVLRDPQTYSSMFGGAGMPLSSADREKFAEVMAAGYPRVPTMLTADQPDHTRYRRLVARAFHPKVIAEMEPIVRQITVELIDSWIDKGRIEFVKEFGVPLPVRVIAKALNVPDDRLADFKRWSDDSIAGIGTNITLEQRLQAEYGVNEFQHYFAEQIELRRTHPQDDLLTNLLNASIDDDDPEVTDKRQLDMPEMLSIIQQLLVAGNETTTKSLTEMIRLLAENPEEWAALKADPSRAEKVFEETLRLSTPTQGMWRIVTKDAELGGVQLTKGQRIIIVFASANRDEALYDKPDEFCPMRDHLRENLAFGKGIHFCLGANLSRLEGKVAAEELSKRIDTITLSESNKYQYFPSFMLRGLTDLEIEFTAAKGVTA</sequence>
<dbReference type="EMBL" id="CAFAAL010000014">
    <property type="protein sequence ID" value="CAB4795110.1"/>
    <property type="molecule type" value="Genomic_DNA"/>
</dbReference>
<protein>
    <submittedName>
        <fullName evidence="9">Unannotated protein</fullName>
    </submittedName>
</protein>
<evidence type="ECO:0000256" key="4">
    <source>
        <dbReference type="ARBA" id="ARBA00023002"/>
    </source>
</evidence>
<dbReference type="PANTHER" id="PTHR46696">
    <property type="entry name" value="P450, PUTATIVE (EUROFUNG)-RELATED"/>
    <property type="match status" value="1"/>
</dbReference>
<keyword evidence="3" id="KW-0479">Metal-binding</keyword>
<dbReference type="InterPro" id="IPR002397">
    <property type="entry name" value="Cyt_P450_B"/>
</dbReference>
<dbReference type="GO" id="GO:0006707">
    <property type="term" value="P:cholesterol catabolic process"/>
    <property type="evidence" value="ECO:0007669"/>
    <property type="project" value="TreeGrafter"/>
</dbReference>
<evidence type="ECO:0000256" key="1">
    <source>
        <dbReference type="ARBA" id="ARBA00010617"/>
    </source>
</evidence>
<evidence type="ECO:0000313" key="10">
    <source>
        <dbReference type="EMBL" id="CAB4894663.1"/>
    </source>
</evidence>
<evidence type="ECO:0000256" key="5">
    <source>
        <dbReference type="ARBA" id="ARBA00023004"/>
    </source>
</evidence>
<evidence type="ECO:0000313" key="8">
    <source>
        <dbReference type="EMBL" id="CAB4766065.1"/>
    </source>
</evidence>
<proteinExistence type="inferred from homology"/>
<evidence type="ECO:0000313" key="7">
    <source>
        <dbReference type="EMBL" id="CAB4718554.1"/>
    </source>
</evidence>
<dbReference type="GO" id="GO:0020037">
    <property type="term" value="F:heme binding"/>
    <property type="evidence" value="ECO:0007669"/>
    <property type="project" value="InterPro"/>
</dbReference>
<keyword evidence="6" id="KW-0503">Monooxygenase</keyword>
<comment type="similarity">
    <text evidence="1">Belongs to the cytochrome P450 family.</text>
</comment>
<dbReference type="InterPro" id="IPR036396">
    <property type="entry name" value="Cyt_P450_sf"/>
</dbReference>
<evidence type="ECO:0000313" key="9">
    <source>
        <dbReference type="EMBL" id="CAB4795110.1"/>
    </source>
</evidence>
<dbReference type="GO" id="GO:0008395">
    <property type="term" value="F:steroid hydroxylase activity"/>
    <property type="evidence" value="ECO:0007669"/>
    <property type="project" value="TreeGrafter"/>
</dbReference>
<gene>
    <name evidence="7" type="ORF">UFOPK2658_00856</name>
    <name evidence="8" type="ORF">UFOPK2880_00501</name>
    <name evidence="9" type="ORF">UFOPK3004_00304</name>
    <name evidence="10" type="ORF">UFOPK3494_00600</name>
    <name evidence="11" type="ORF">UFOPK4134_00478</name>
</gene>
<dbReference type="EMBL" id="CAEZYH010000028">
    <property type="protein sequence ID" value="CAB4718554.1"/>
    <property type="molecule type" value="Genomic_DNA"/>
</dbReference>
<dbReference type="PRINTS" id="PR00359">
    <property type="entry name" value="BP450"/>
</dbReference>
<dbReference type="AlphaFoldDB" id="A0A6J6XCI4"/>
<keyword evidence="2" id="KW-0349">Heme</keyword>
<evidence type="ECO:0000256" key="6">
    <source>
        <dbReference type="ARBA" id="ARBA00023033"/>
    </source>
</evidence>
<keyword evidence="4" id="KW-0560">Oxidoreductase</keyword>
<evidence type="ECO:0000256" key="2">
    <source>
        <dbReference type="ARBA" id="ARBA00022617"/>
    </source>
</evidence>
<reference evidence="9" key="1">
    <citation type="submission" date="2020-05" db="EMBL/GenBank/DDBJ databases">
        <authorList>
            <person name="Chiriac C."/>
            <person name="Salcher M."/>
            <person name="Ghai R."/>
            <person name="Kavagutti S V."/>
        </authorList>
    </citation>
    <scope>NUCLEOTIDE SEQUENCE</scope>
</reference>
<dbReference type="PANTHER" id="PTHR46696:SF4">
    <property type="entry name" value="BIOTIN BIOSYNTHESIS CYTOCHROME P450"/>
    <property type="match status" value="1"/>
</dbReference>
<dbReference type="EMBL" id="CAFBMF010000026">
    <property type="protein sequence ID" value="CAB4894663.1"/>
    <property type="molecule type" value="Genomic_DNA"/>
</dbReference>
<dbReference type="EMBL" id="CAFBPS010000021">
    <property type="protein sequence ID" value="CAB5024577.1"/>
    <property type="molecule type" value="Genomic_DNA"/>
</dbReference>
<dbReference type="PRINTS" id="PR00385">
    <property type="entry name" value="P450"/>
</dbReference>
<keyword evidence="5" id="KW-0408">Iron</keyword>
<dbReference type="PROSITE" id="PS00086">
    <property type="entry name" value="CYTOCHROME_P450"/>
    <property type="match status" value="1"/>
</dbReference>
<evidence type="ECO:0000313" key="11">
    <source>
        <dbReference type="EMBL" id="CAB5024577.1"/>
    </source>
</evidence>
<dbReference type="EMBL" id="CAEZZP010000019">
    <property type="protein sequence ID" value="CAB4766065.1"/>
    <property type="molecule type" value="Genomic_DNA"/>
</dbReference>
<dbReference type="Pfam" id="PF00067">
    <property type="entry name" value="p450"/>
    <property type="match status" value="1"/>
</dbReference>
<dbReference type="FunFam" id="1.10.630.10:FF:000018">
    <property type="entry name" value="Cytochrome P450 monooxygenase"/>
    <property type="match status" value="1"/>
</dbReference>
<dbReference type="InterPro" id="IPR001128">
    <property type="entry name" value="Cyt_P450"/>
</dbReference>
<dbReference type="Gene3D" id="1.10.630.10">
    <property type="entry name" value="Cytochrome P450"/>
    <property type="match status" value="1"/>
</dbReference>
<accession>A0A6J6XCI4</accession>
<dbReference type="GO" id="GO:0036199">
    <property type="term" value="F:cholest-4-en-3-one 26-monooxygenase activity"/>
    <property type="evidence" value="ECO:0007669"/>
    <property type="project" value="TreeGrafter"/>
</dbReference>
<dbReference type="SUPFAM" id="SSF48264">
    <property type="entry name" value="Cytochrome P450"/>
    <property type="match status" value="1"/>
</dbReference>
<name>A0A6J6XCI4_9ZZZZ</name>
<dbReference type="InterPro" id="IPR017972">
    <property type="entry name" value="Cyt_P450_CS"/>
</dbReference>
<organism evidence="9">
    <name type="scientific">freshwater metagenome</name>
    <dbReference type="NCBI Taxonomy" id="449393"/>
    <lineage>
        <taxon>unclassified sequences</taxon>
        <taxon>metagenomes</taxon>
        <taxon>ecological metagenomes</taxon>
    </lineage>
</organism>
<dbReference type="GO" id="GO:0005506">
    <property type="term" value="F:iron ion binding"/>
    <property type="evidence" value="ECO:0007669"/>
    <property type="project" value="InterPro"/>
</dbReference>
<evidence type="ECO:0000256" key="3">
    <source>
        <dbReference type="ARBA" id="ARBA00022723"/>
    </source>
</evidence>